<dbReference type="NCBIfam" id="TIGR01849">
    <property type="entry name" value="PHB_depoly_PhaZ"/>
    <property type="match status" value="1"/>
</dbReference>
<organism evidence="2 3">
    <name type="scientific">Thalassolituus pacificus</name>
    <dbReference type="NCBI Taxonomy" id="2975440"/>
    <lineage>
        <taxon>Bacteria</taxon>
        <taxon>Pseudomonadati</taxon>
        <taxon>Pseudomonadota</taxon>
        <taxon>Gammaproteobacteria</taxon>
        <taxon>Oceanospirillales</taxon>
        <taxon>Oceanospirillaceae</taxon>
        <taxon>Thalassolituus</taxon>
    </lineage>
</organism>
<proteinExistence type="predicted"/>
<comment type="caution">
    <text evidence="2">The sequence shown here is derived from an EMBL/GenBank/DDBJ whole genome shotgun (WGS) entry which is preliminary data.</text>
</comment>
<dbReference type="SUPFAM" id="SSF53474">
    <property type="entry name" value="alpha/beta-Hydrolases"/>
    <property type="match status" value="1"/>
</dbReference>
<dbReference type="Gene3D" id="3.40.50.1820">
    <property type="entry name" value="alpha/beta hydrolase"/>
    <property type="match status" value="1"/>
</dbReference>
<dbReference type="AlphaFoldDB" id="A0A9X2WFP8"/>
<dbReference type="RefSeq" id="WP_260976253.1">
    <property type="nucleotide sequence ID" value="NZ_JAOANI010000015.1"/>
</dbReference>
<dbReference type="Pfam" id="PF06850">
    <property type="entry name" value="PHB_depo_C"/>
    <property type="match status" value="1"/>
</dbReference>
<sequence length="406" mass="46604">MLYKMNAQIMDAMRPVHVLARHTRNMFYQPWNPLNYGIFFRTVRATMELTERLTDYYEQPDWDLDTTEIDGRTIGIEYKTVIEKPYCNLLHFRRRTRGLDQPKVLLLAPLSGHFATLLRGTVREFLPDHEVYITDWRNARDVPMSDGGFRFDDYVEYLIEFMEKLGPDTHVLAVCQPCVPALVAAGYMAMHNNPNLPKSMSLMGGPVDVRINPTDVNDYASGRDLEWFEDNVICRVPPGFKGRGQLVYPGFIQLTGFMSMNMDSHVSKHFKFFSDLVKGDGDSAEAHRQFYNEYLAVMDMPAQYYLDTIRRVFLEHQLPKGELEFRGEKVDLKAIKSMALMTIEGELDDITGRGQTSCALELCAGIAKGKKQHLEEEGVGHYGIFNGRKFRESIAPKVKAFMKKHA</sequence>
<name>A0A9X2WFP8_9GAMM</name>
<evidence type="ECO:0000313" key="2">
    <source>
        <dbReference type="EMBL" id="MCT7359393.1"/>
    </source>
</evidence>
<reference evidence="2" key="1">
    <citation type="journal article" date="2022" name="Front. Microbiol.">
        <title>Genome-based taxonomic rearrangement of Oceanobacter-related bacteria including the description of Thalassolituus hydrocarbonoclasticus sp. nov. and Thalassolituus pacificus sp. nov. and emended description of the genus Thalassolituus.</title>
        <authorList>
            <person name="Dong C."/>
            <person name="Wei L."/>
            <person name="Wang J."/>
            <person name="Lai Q."/>
            <person name="Huang Z."/>
            <person name="Shao Z."/>
        </authorList>
    </citation>
    <scope>NUCLEOTIDE SEQUENCE</scope>
    <source>
        <strain evidence="2">59MF3M-4</strain>
    </source>
</reference>
<dbReference type="InterPro" id="IPR010915">
    <property type="entry name" value="PHB_depoly_PhaZ"/>
</dbReference>
<protein>
    <submittedName>
        <fullName evidence="2">Polyhydroxyalkanoate depolymerase</fullName>
    </submittedName>
</protein>
<evidence type="ECO:0000259" key="1">
    <source>
        <dbReference type="Pfam" id="PF06850"/>
    </source>
</evidence>
<evidence type="ECO:0000313" key="3">
    <source>
        <dbReference type="Proteomes" id="UP001147830"/>
    </source>
</evidence>
<dbReference type="EMBL" id="JAOANI010000015">
    <property type="protein sequence ID" value="MCT7359393.1"/>
    <property type="molecule type" value="Genomic_DNA"/>
</dbReference>
<dbReference type="PANTHER" id="PTHR36837:SF4">
    <property type="entry name" value="BLR0908 PROTEIN"/>
    <property type="match status" value="1"/>
</dbReference>
<dbReference type="InterPro" id="IPR029058">
    <property type="entry name" value="AB_hydrolase_fold"/>
</dbReference>
<gene>
    <name evidence="2" type="primary">phaZ</name>
    <name evidence="2" type="ORF">NYR02_10200</name>
</gene>
<reference evidence="2" key="2">
    <citation type="submission" date="2022-08" db="EMBL/GenBank/DDBJ databases">
        <authorList>
            <person name="Dong C."/>
        </authorList>
    </citation>
    <scope>NUCLEOTIDE SEQUENCE</scope>
    <source>
        <strain evidence="2">59MF3M-4</strain>
    </source>
</reference>
<dbReference type="InterPro" id="IPR051321">
    <property type="entry name" value="PHA/PHB_synthase"/>
</dbReference>
<accession>A0A9X2WFP8</accession>
<dbReference type="PIRSF" id="PIRSF020818">
    <property type="entry name" value="PHB_depoly_PhaZ"/>
    <property type="match status" value="1"/>
</dbReference>
<feature type="domain" description="PHB de-polymerase C-terminal" evidence="1">
    <location>
        <begin position="204"/>
        <end position="405"/>
    </location>
</feature>
<keyword evidence="3" id="KW-1185">Reference proteome</keyword>
<dbReference type="InterPro" id="IPR009656">
    <property type="entry name" value="PHB_depo_C"/>
</dbReference>
<dbReference type="Proteomes" id="UP001147830">
    <property type="component" value="Unassembled WGS sequence"/>
</dbReference>
<dbReference type="PANTHER" id="PTHR36837">
    <property type="entry name" value="POLY(3-HYDROXYALKANOATE) POLYMERASE SUBUNIT PHAC"/>
    <property type="match status" value="1"/>
</dbReference>